<dbReference type="AlphaFoldDB" id="X1CCL4"/>
<name>X1CCL4_9ZZZZ</name>
<dbReference type="EMBL" id="BART01037192">
    <property type="protein sequence ID" value="GAH05956.1"/>
    <property type="molecule type" value="Genomic_DNA"/>
</dbReference>
<proteinExistence type="predicted"/>
<evidence type="ECO:0000313" key="1">
    <source>
        <dbReference type="EMBL" id="GAH05956.1"/>
    </source>
</evidence>
<reference evidence="1" key="1">
    <citation type="journal article" date="2014" name="Front. Microbiol.">
        <title>High frequency of phylogenetically diverse reductive dehalogenase-homologous genes in deep subseafloor sedimentary metagenomes.</title>
        <authorList>
            <person name="Kawai M."/>
            <person name="Futagami T."/>
            <person name="Toyoda A."/>
            <person name="Takaki Y."/>
            <person name="Nishi S."/>
            <person name="Hori S."/>
            <person name="Arai W."/>
            <person name="Tsubouchi T."/>
            <person name="Morono Y."/>
            <person name="Uchiyama I."/>
            <person name="Ito T."/>
            <person name="Fujiyama A."/>
            <person name="Inagaki F."/>
            <person name="Takami H."/>
        </authorList>
    </citation>
    <scope>NUCLEOTIDE SEQUENCE</scope>
    <source>
        <strain evidence="1">Expedition CK06-06</strain>
    </source>
</reference>
<comment type="caution">
    <text evidence="1">The sequence shown here is derived from an EMBL/GenBank/DDBJ whole genome shotgun (WGS) entry which is preliminary data.</text>
</comment>
<feature type="non-terminal residue" evidence="1">
    <location>
        <position position="1"/>
    </location>
</feature>
<sequence length="30" mass="3322">PANALKVAKIAEESERNQLMYMAQMLEGNA</sequence>
<accession>X1CCL4</accession>
<organism evidence="1">
    <name type="scientific">marine sediment metagenome</name>
    <dbReference type="NCBI Taxonomy" id="412755"/>
    <lineage>
        <taxon>unclassified sequences</taxon>
        <taxon>metagenomes</taxon>
        <taxon>ecological metagenomes</taxon>
    </lineage>
</organism>
<protein>
    <submittedName>
        <fullName evidence="1">Uncharacterized protein</fullName>
    </submittedName>
</protein>
<gene>
    <name evidence="1" type="ORF">S01H4_62352</name>
</gene>